<evidence type="ECO:0000256" key="1">
    <source>
        <dbReference type="ARBA" id="ARBA00022448"/>
    </source>
</evidence>
<gene>
    <name evidence="6" type="ORF">BDZ31_000880</name>
</gene>
<comment type="caution">
    <text evidence="6">The sequence shown here is derived from an EMBL/GenBank/DDBJ whole genome shotgun (WGS) entry which is preliminary data.</text>
</comment>
<reference evidence="6 7" key="1">
    <citation type="submission" date="2020-08" db="EMBL/GenBank/DDBJ databases">
        <title>Genomic Encyclopedia of Archaeal and Bacterial Type Strains, Phase II (KMG-II): from individual species to whole genera.</title>
        <authorList>
            <person name="Goeker M."/>
        </authorList>
    </citation>
    <scope>NUCLEOTIDE SEQUENCE [LARGE SCALE GENOMIC DNA]</scope>
    <source>
        <strain evidence="6 7">DSM 23288</strain>
    </source>
</reference>
<accession>A0A840I8T6</accession>
<feature type="domain" description="ABC transporter" evidence="5">
    <location>
        <begin position="3"/>
        <end position="235"/>
    </location>
</feature>
<evidence type="ECO:0000256" key="3">
    <source>
        <dbReference type="ARBA" id="ARBA00022840"/>
    </source>
</evidence>
<dbReference type="SMART" id="SM00382">
    <property type="entry name" value="AAA"/>
    <property type="match status" value="1"/>
</dbReference>
<protein>
    <submittedName>
        <fullName evidence="6">Iron complex transport system ATP-binding protein</fullName>
    </submittedName>
</protein>
<evidence type="ECO:0000313" key="6">
    <source>
        <dbReference type="EMBL" id="MBB4661307.1"/>
    </source>
</evidence>
<sequence length="271" mass="28861">MTLAAREVSWSAGGRLIVDGVSVALRDGETLGLLGPNGSGKSSLLRLLAGLRGTDGGAVLLDGRELRTLRRGEVARRVAVVEQQASTEVDLTAEQVVRLGRIPHRGSWSGDADADARAVERALAETGTSALRDRRWRTLSGGEQQRVQIARALAQEPRELLLDEPTNHLDVRHQLDLLALVGRLPLTTVVALHDLNLAALFCDRVIVLRAGRLVSAGRPADVLTPALIADVYEVAAEVLPDAAGPGRPAIRFLAPSAYASPPDARSCQPSR</sequence>
<dbReference type="AlphaFoldDB" id="A0A840I8T6"/>
<name>A0A840I8T6_9ACTN</name>
<evidence type="ECO:0000256" key="2">
    <source>
        <dbReference type="ARBA" id="ARBA00022741"/>
    </source>
</evidence>
<dbReference type="GO" id="GO:0005524">
    <property type="term" value="F:ATP binding"/>
    <property type="evidence" value="ECO:0007669"/>
    <property type="project" value="UniProtKB-KW"/>
</dbReference>
<dbReference type="InterPro" id="IPR003593">
    <property type="entry name" value="AAA+_ATPase"/>
</dbReference>
<organism evidence="6 7">
    <name type="scientific">Conexibacter arvalis</name>
    <dbReference type="NCBI Taxonomy" id="912552"/>
    <lineage>
        <taxon>Bacteria</taxon>
        <taxon>Bacillati</taxon>
        <taxon>Actinomycetota</taxon>
        <taxon>Thermoleophilia</taxon>
        <taxon>Solirubrobacterales</taxon>
        <taxon>Conexibacteraceae</taxon>
        <taxon>Conexibacter</taxon>
    </lineage>
</organism>
<dbReference type="FunFam" id="3.40.50.300:FF:000134">
    <property type="entry name" value="Iron-enterobactin ABC transporter ATP-binding protein"/>
    <property type="match status" value="1"/>
</dbReference>
<dbReference type="SUPFAM" id="SSF52540">
    <property type="entry name" value="P-loop containing nucleoside triphosphate hydrolases"/>
    <property type="match status" value="1"/>
</dbReference>
<dbReference type="Proteomes" id="UP000585272">
    <property type="component" value="Unassembled WGS sequence"/>
</dbReference>
<dbReference type="PROSITE" id="PS50893">
    <property type="entry name" value="ABC_TRANSPORTER_2"/>
    <property type="match status" value="1"/>
</dbReference>
<keyword evidence="1" id="KW-0813">Transport</keyword>
<dbReference type="PANTHER" id="PTHR42794:SF1">
    <property type="entry name" value="HEMIN IMPORT ATP-BINDING PROTEIN HMUV"/>
    <property type="match status" value="1"/>
</dbReference>
<dbReference type="GO" id="GO:0016887">
    <property type="term" value="F:ATP hydrolysis activity"/>
    <property type="evidence" value="ECO:0007669"/>
    <property type="project" value="InterPro"/>
</dbReference>
<dbReference type="Gene3D" id="3.40.50.300">
    <property type="entry name" value="P-loop containing nucleotide triphosphate hydrolases"/>
    <property type="match status" value="1"/>
</dbReference>
<dbReference type="InterPro" id="IPR003439">
    <property type="entry name" value="ABC_transporter-like_ATP-bd"/>
</dbReference>
<dbReference type="Pfam" id="PF00005">
    <property type="entry name" value="ABC_tran"/>
    <property type="match status" value="1"/>
</dbReference>
<dbReference type="InterPro" id="IPR027417">
    <property type="entry name" value="P-loop_NTPase"/>
</dbReference>
<dbReference type="InterPro" id="IPR017871">
    <property type="entry name" value="ABC_transporter-like_CS"/>
</dbReference>
<dbReference type="RefSeq" id="WP_183339361.1">
    <property type="nucleotide sequence ID" value="NZ_JACHNU010000001.1"/>
</dbReference>
<keyword evidence="2" id="KW-0547">Nucleotide-binding</keyword>
<dbReference type="CDD" id="cd03214">
    <property type="entry name" value="ABC_Iron-Siderophores_B12_Hemin"/>
    <property type="match status" value="1"/>
</dbReference>
<keyword evidence="4" id="KW-1278">Translocase</keyword>
<keyword evidence="7" id="KW-1185">Reference proteome</keyword>
<evidence type="ECO:0000259" key="5">
    <source>
        <dbReference type="PROSITE" id="PS50893"/>
    </source>
</evidence>
<proteinExistence type="predicted"/>
<evidence type="ECO:0000313" key="7">
    <source>
        <dbReference type="Proteomes" id="UP000585272"/>
    </source>
</evidence>
<dbReference type="EMBL" id="JACHNU010000001">
    <property type="protein sequence ID" value="MBB4661307.1"/>
    <property type="molecule type" value="Genomic_DNA"/>
</dbReference>
<dbReference type="PANTHER" id="PTHR42794">
    <property type="entry name" value="HEMIN IMPORT ATP-BINDING PROTEIN HMUV"/>
    <property type="match status" value="1"/>
</dbReference>
<evidence type="ECO:0000256" key="4">
    <source>
        <dbReference type="ARBA" id="ARBA00022967"/>
    </source>
</evidence>
<keyword evidence="3 6" id="KW-0067">ATP-binding</keyword>
<dbReference type="PROSITE" id="PS00211">
    <property type="entry name" value="ABC_TRANSPORTER_1"/>
    <property type="match status" value="1"/>
</dbReference>